<sequence length="1263" mass="138980">MKKKSCLVFLFLLGILWNVQVHADSVSQPTFHTFKFTDQATLQNMSDNGKWAVAFGTNGNSVEDFPKLIDLATDKATELLSESGTALGNGAYDVNNEGTLVVGRYEGNPAVWTKTNNKWTVLPVPTGWDGGLVNAITPDGKWAIGRATKGQYDETPVLWDMSKGGIITETPNIPVKDMTGLDQHQSRFVGISADGRYIVGCLSFSYIQPIACCYYVYDRDKQTYKFIGFDVDENYKWTPLAQNLAFIDDARISNNGKYITGTAYMVKEGNAEYKTPFLYDVEAGSFSIYDQNQDQGLIGLCCDNEGHVFGASPSDSPAREWSIRVGQYWYSLTQILKQHYNIDFNTASGFENSGTPIALNVEGTKIAVFVYKGESYILEMPQSLVELTNEIDLLANYSVSPEEGSQFSALKSLSLTFDRDIEVTGKSSAVILKDENGNKVTSSVTFKRNANNSKIVDISFRGANLEDGRKYTVSVPAGSIVINGDAEKACKEINISYTGRANKPVTPTSIAPVDNSTLSLLNFSTNPIIINFDAGIALTDTAYAAVYRNNETEPMCELKMAVSSLDSKQLGVYPSAGQYLYKGNEYYVKIKAGSVTDVLGSNPNEAINLHYTGNYEREINYDDVTLFKDDFNNGLGQFLFYEGDKREPVESMAQWGFTATTTPWSIVWDEDNTSDLAAASHSMYSPAGKSDDWMVTTQIFIPSNQCYLRWESQSYLKSKGDRLKIMVWEYDPVLNALNDDLIAKFKNEGKVIYDELEKPGEDENKLAGEWTSHIVKLEEFKGKNVYIAFVNENEDQSAIFIDNVEVTNDQKFLVGLTNETSVVNQKEIKISGRISINALEDTYQSVHIIMKDANGNAIDEISESSLSLKNGDKYDFAFQKALPLSVGIANKFTLDITLDDEEKTTGYSIKNLAFAPTKRLVIEEFTGTDCPNCPLGILALGNMEKMFGDQIIPMAIHTYDGDIYSTKELEEYSAFLNFSGAPSGVVNRQGGATPVPSYPMASVKNTEGKVNYIFTNGSDLWLDQAEKEFKVAADAELNITAKYQDGKIVVPCTYKYALNATDLNVSLFMAILEDNLTRYQCNNLGGTSDPNLGEWGLGGQYAASVVAPYTFNDVVRSIPSAYYGVSGLIPSSVTAGEENTTSLDLNIPENIIDLTNCKVVCMMIDANTGNIINAARADINTDDYNSIEQTKADESISVNADNNTIHINAGTTAQVTVYGVDGSALDQIVIEGEGSLKLQGHKGIVLVEVTTENTRVVKKVFVK</sequence>
<evidence type="ECO:0000313" key="4">
    <source>
        <dbReference type="EMBL" id="VYU45705.1"/>
    </source>
</evidence>
<dbReference type="RefSeq" id="WP_412442714.1">
    <property type="nucleotide sequence ID" value="NZ_CACRUT010000016.1"/>
</dbReference>
<dbReference type="InterPro" id="IPR032812">
    <property type="entry name" value="SbsA_Ig"/>
</dbReference>
<gene>
    <name evidence="4" type="ORF">PCLFYP37_02969</name>
</gene>
<name>A0A6N3F136_9BACT</name>
<dbReference type="NCBIfam" id="NF038128">
    <property type="entry name" value="choice_anch_J"/>
    <property type="match status" value="1"/>
</dbReference>
<feature type="chain" id="PRO_5027073088" description="SbsA Ig-like domain-containing protein" evidence="2">
    <location>
        <begin position="24"/>
        <end position="1263"/>
    </location>
</feature>
<dbReference type="InterPro" id="IPR021615">
    <property type="entry name" value="Omp28"/>
</dbReference>
<dbReference type="Gene3D" id="2.60.120.200">
    <property type="match status" value="1"/>
</dbReference>
<evidence type="ECO:0000256" key="1">
    <source>
        <dbReference type="ARBA" id="ARBA00022729"/>
    </source>
</evidence>
<evidence type="ECO:0000256" key="2">
    <source>
        <dbReference type="SAM" id="SignalP"/>
    </source>
</evidence>
<dbReference type="SUPFAM" id="SSF69322">
    <property type="entry name" value="Tricorn protease domain 2"/>
    <property type="match status" value="1"/>
</dbReference>
<dbReference type="Pfam" id="PF13205">
    <property type="entry name" value="Big_5"/>
    <property type="match status" value="1"/>
</dbReference>
<dbReference type="Gene3D" id="2.60.40.10">
    <property type="entry name" value="Immunoglobulins"/>
    <property type="match status" value="1"/>
</dbReference>
<dbReference type="AlphaFoldDB" id="A0A6N3F136"/>
<feature type="domain" description="SbsA Ig-like" evidence="3">
    <location>
        <begin position="398"/>
        <end position="480"/>
    </location>
</feature>
<dbReference type="Pfam" id="PF11551">
    <property type="entry name" value="Omp28"/>
    <property type="match status" value="1"/>
</dbReference>
<dbReference type="EMBL" id="CACRUT010000016">
    <property type="protein sequence ID" value="VYU45705.1"/>
    <property type="molecule type" value="Genomic_DNA"/>
</dbReference>
<reference evidence="4" key="1">
    <citation type="submission" date="2019-11" db="EMBL/GenBank/DDBJ databases">
        <authorList>
            <person name="Feng L."/>
        </authorList>
    </citation>
    <scope>NUCLEOTIDE SEQUENCE</scope>
    <source>
        <strain evidence="4">PclaraLFYP37</strain>
    </source>
</reference>
<protein>
    <recommendedName>
        <fullName evidence="3">SbsA Ig-like domain-containing protein</fullName>
    </recommendedName>
</protein>
<proteinExistence type="predicted"/>
<dbReference type="InterPro" id="IPR013783">
    <property type="entry name" value="Ig-like_fold"/>
</dbReference>
<evidence type="ECO:0000259" key="3">
    <source>
        <dbReference type="Pfam" id="PF13205"/>
    </source>
</evidence>
<feature type="signal peptide" evidence="2">
    <location>
        <begin position="1"/>
        <end position="23"/>
    </location>
</feature>
<keyword evidence="1 2" id="KW-0732">Signal</keyword>
<organism evidence="4">
    <name type="scientific">Paraprevotella clara</name>
    <dbReference type="NCBI Taxonomy" id="454154"/>
    <lineage>
        <taxon>Bacteria</taxon>
        <taxon>Pseudomonadati</taxon>
        <taxon>Bacteroidota</taxon>
        <taxon>Bacteroidia</taxon>
        <taxon>Bacteroidales</taxon>
        <taxon>Prevotellaceae</taxon>
        <taxon>Paraprevotella</taxon>
    </lineage>
</organism>
<accession>A0A6N3F136</accession>